<keyword evidence="2" id="KW-1185">Reference proteome</keyword>
<dbReference type="KEGG" id="mtt:Ftrac_0712"/>
<proteinExistence type="predicted"/>
<dbReference type="EMBL" id="CP002349">
    <property type="protein sequence ID" value="ADR20714.1"/>
    <property type="molecule type" value="Genomic_DNA"/>
</dbReference>
<reference evidence="1 2" key="1">
    <citation type="journal article" date="2011" name="Stand. Genomic Sci.">
        <title>Complete genome sequence of Marivirga tractuosa type strain (H-43).</title>
        <authorList>
            <person name="Pagani I."/>
            <person name="Chertkov O."/>
            <person name="Lapidus A."/>
            <person name="Lucas S."/>
            <person name="Del Rio T.G."/>
            <person name="Tice H."/>
            <person name="Copeland A."/>
            <person name="Cheng J.F."/>
            <person name="Nolan M."/>
            <person name="Saunders E."/>
            <person name="Pitluck S."/>
            <person name="Held B."/>
            <person name="Goodwin L."/>
            <person name="Liolios K."/>
            <person name="Ovchinikova G."/>
            <person name="Ivanova N."/>
            <person name="Mavromatis K."/>
            <person name="Pati A."/>
            <person name="Chen A."/>
            <person name="Palaniappan K."/>
            <person name="Land M."/>
            <person name="Hauser L."/>
            <person name="Jeffries C.D."/>
            <person name="Detter J.C."/>
            <person name="Han C."/>
            <person name="Tapia R."/>
            <person name="Ngatchou-Djao O.D."/>
            <person name="Rohde M."/>
            <person name="Goker M."/>
            <person name="Spring S."/>
            <person name="Sikorski J."/>
            <person name="Woyke T."/>
            <person name="Bristow J."/>
            <person name="Eisen J.A."/>
            <person name="Markowitz V."/>
            <person name="Hugenholtz P."/>
            <person name="Klenk H.P."/>
            <person name="Kyrpides N.C."/>
        </authorList>
    </citation>
    <scope>NUCLEOTIDE SEQUENCE [LARGE SCALE GENOMIC DNA]</scope>
    <source>
        <strain evidence="2">ATCC 23168 / DSM 4126 / NBRC 15989 / NCIMB 1408 / VKM B-1430 / H-43</strain>
    </source>
</reference>
<dbReference type="HOGENOM" id="CLU_820859_0_0_10"/>
<dbReference type="Proteomes" id="UP000008720">
    <property type="component" value="Chromosome"/>
</dbReference>
<dbReference type="RefSeq" id="WP_013452865.1">
    <property type="nucleotide sequence ID" value="NC_014759.1"/>
</dbReference>
<protein>
    <submittedName>
        <fullName evidence="1">Uncharacterized protein</fullName>
    </submittedName>
</protein>
<name>E4TRW3_MARTH</name>
<gene>
    <name evidence="1" type="ordered locus">Ftrac_0712</name>
</gene>
<evidence type="ECO:0000313" key="2">
    <source>
        <dbReference type="Proteomes" id="UP000008720"/>
    </source>
</evidence>
<sequence length="338" mass="39458">MKIKYLFLAILSTLFIGHIQAQILVEKIYTYEKFNLPAVKLDESFEGLSYSVRVNFEDDWSDEVKESVRSMLLESLTIPDMKRKEMNHNWDETFAKQQNEILVTVKFGKYSDRQLDEKKNSDYTKYGWMVKFKMPVTIEWHYRRFPDRNETYDFKNGLDDNGFFVFESDMQSENVHYASKDTIVSYANNLFFTGVGDHLKSKSDVYFPYTSEETIVLNSMKHRKTDFSRLEEGCEIAGEAISMMSNEDVYANEAASAKLDEAIGIFEEVYEEHKDNKRVKAYPVLNILTCQLLQGNITGAMQTVDRIQSMGSMYRMVVNDELVSKQKDLYDLHGISYR</sequence>
<organism evidence="1 2">
    <name type="scientific">Marivirga tractuosa (strain ATCC 23168 / DSM 4126 / NBRC 15989 / NCIMB 1408 / VKM B-1430 / H-43)</name>
    <name type="common">Microscilla tractuosa</name>
    <name type="synonym">Flexibacter tractuosus</name>
    <dbReference type="NCBI Taxonomy" id="643867"/>
    <lineage>
        <taxon>Bacteria</taxon>
        <taxon>Pseudomonadati</taxon>
        <taxon>Bacteroidota</taxon>
        <taxon>Cytophagia</taxon>
        <taxon>Cytophagales</taxon>
        <taxon>Marivirgaceae</taxon>
        <taxon>Marivirga</taxon>
    </lineage>
</organism>
<accession>E4TRW3</accession>
<evidence type="ECO:0000313" key="1">
    <source>
        <dbReference type="EMBL" id="ADR20714.1"/>
    </source>
</evidence>
<dbReference type="AlphaFoldDB" id="E4TRW3"/>